<feature type="region of interest" description="Disordered" evidence="1">
    <location>
        <begin position="1"/>
        <end position="21"/>
    </location>
</feature>
<dbReference type="Proteomes" id="UP000029024">
    <property type="component" value="Unassembled WGS sequence"/>
</dbReference>
<dbReference type="AlphaFoldDB" id="A0A087BL47"/>
<dbReference type="EMBL" id="JGZA01000008">
    <property type="protein sequence ID" value="KFI71747.1"/>
    <property type="molecule type" value="Genomic_DNA"/>
</dbReference>
<sequence>MKVAADPEQVDGTILDGRDYSSGQLPQENIRIIKEADATLRLNLGTQLDALYDRPHKEITNEGGTLIIIHDADSSEWHFFECLV</sequence>
<proteinExistence type="predicted"/>
<dbReference type="RefSeq" id="WP_003829406.1">
    <property type="nucleotide sequence ID" value="NZ_JAERWE010000005.1"/>
</dbReference>
<dbReference type="GeneID" id="69579217"/>
<comment type="caution">
    <text evidence="2">The sequence shown here is derived from an EMBL/GenBank/DDBJ whole genome shotgun (WGS) entry which is preliminary data.</text>
</comment>
<evidence type="ECO:0000313" key="2">
    <source>
        <dbReference type="EMBL" id="KFI71747.1"/>
    </source>
</evidence>
<accession>A0A087BL47</accession>
<evidence type="ECO:0000256" key="1">
    <source>
        <dbReference type="SAM" id="MobiDB-lite"/>
    </source>
</evidence>
<protein>
    <submittedName>
        <fullName evidence="2">Chaperone activity ATPase</fullName>
    </submittedName>
</protein>
<gene>
    <name evidence="2" type="ORF">BLSS_1278</name>
</gene>
<name>A0A087BL47_BIFLN</name>
<evidence type="ECO:0000313" key="3">
    <source>
        <dbReference type="Proteomes" id="UP000029024"/>
    </source>
</evidence>
<organism evidence="2 3">
    <name type="scientific">Bifidobacterium longum subsp. suis</name>
    <dbReference type="NCBI Taxonomy" id="1695"/>
    <lineage>
        <taxon>Bacteria</taxon>
        <taxon>Bacillati</taxon>
        <taxon>Actinomycetota</taxon>
        <taxon>Actinomycetes</taxon>
        <taxon>Bifidobacteriales</taxon>
        <taxon>Bifidobacteriaceae</taxon>
        <taxon>Bifidobacterium</taxon>
    </lineage>
</organism>
<reference evidence="2 3" key="1">
    <citation type="submission" date="2014-03" db="EMBL/GenBank/DDBJ databases">
        <title>Genomics of Bifidobacteria.</title>
        <authorList>
            <person name="Ventura M."/>
            <person name="Milani C."/>
            <person name="Lugli G.A."/>
        </authorList>
    </citation>
    <scope>NUCLEOTIDE SEQUENCE [LARGE SCALE GENOMIC DNA]</scope>
    <source>
        <strain evidence="2 3">LMG 21814</strain>
    </source>
</reference>